<accession>A0A845BKF9</accession>
<name>A0A845BKF9_9PROT</name>
<dbReference type="AlphaFoldDB" id="A0A845BKF9"/>
<dbReference type="NCBIfam" id="NF041373">
    <property type="entry name" value="HGG_STG"/>
    <property type="match status" value="1"/>
</dbReference>
<dbReference type="Proteomes" id="UP000460715">
    <property type="component" value="Unassembled WGS sequence"/>
</dbReference>
<feature type="region of interest" description="Disordered" evidence="1">
    <location>
        <begin position="1"/>
        <end position="24"/>
    </location>
</feature>
<reference evidence="2 3" key="1">
    <citation type="submission" date="2019-03" db="EMBL/GenBank/DDBJ databases">
        <title>Roseomonas sp. a novel Roseomonas species isolated from Sea whip Gorgonian.</title>
        <authorList>
            <person name="Li F."/>
            <person name="Pan X."/>
            <person name="Huang S."/>
            <person name="Li Z."/>
            <person name="Meng B."/>
        </authorList>
    </citation>
    <scope>NUCLEOTIDE SEQUENCE [LARGE SCALE GENOMIC DNA]</scope>
    <source>
        <strain evidence="2 3">M0104</strain>
    </source>
</reference>
<dbReference type="InterPro" id="IPR047675">
    <property type="entry name" value="Putative_zinc-bd"/>
</dbReference>
<comment type="caution">
    <text evidence="2">The sequence shown here is derived from an EMBL/GenBank/DDBJ whole genome shotgun (WGS) entry which is preliminary data.</text>
</comment>
<evidence type="ECO:0000313" key="2">
    <source>
        <dbReference type="EMBL" id="MXP63899.1"/>
    </source>
</evidence>
<dbReference type="EMBL" id="SNVJ01000008">
    <property type="protein sequence ID" value="MXP63899.1"/>
    <property type="molecule type" value="Genomic_DNA"/>
</dbReference>
<proteinExistence type="predicted"/>
<keyword evidence="3" id="KW-1185">Reference proteome</keyword>
<evidence type="ECO:0000313" key="3">
    <source>
        <dbReference type="Proteomes" id="UP000460715"/>
    </source>
</evidence>
<protein>
    <submittedName>
        <fullName evidence="2">Uncharacterized protein</fullName>
    </submittedName>
</protein>
<organism evidence="2 3">
    <name type="scientific">Teichococcus coralli</name>
    <dbReference type="NCBI Taxonomy" id="2545983"/>
    <lineage>
        <taxon>Bacteria</taxon>
        <taxon>Pseudomonadati</taxon>
        <taxon>Pseudomonadota</taxon>
        <taxon>Alphaproteobacteria</taxon>
        <taxon>Acetobacterales</taxon>
        <taxon>Roseomonadaceae</taxon>
        <taxon>Roseomonas</taxon>
    </lineage>
</organism>
<dbReference type="RefSeq" id="WP_367614497.1">
    <property type="nucleotide sequence ID" value="NZ_SNVJ01000008.1"/>
</dbReference>
<sequence>MKKPEAQNPMHKAHAAPRCGARTRGNTSCMAPAMANGRCRMHGGASTGPRTAEGLASIRAAQTIHGSRGAEMRSLRRHMRALLASTAELKGST</sequence>
<evidence type="ECO:0000256" key="1">
    <source>
        <dbReference type="SAM" id="MobiDB-lite"/>
    </source>
</evidence>
<gene>
    <name evidence="2" type="ORF">E0493_11135</name>
</gene>